<keyword evidence="5 8" id="KW-0378">Hydrolase</keyword>
<evidence type="ECO:0000313" key="11">
    <source>
        <dbReference type="Proteomes" id="UP001172728"/>
    </source>
</evidence>
<keyword evidence="2 8" id="KW-1277">Toxin-antitoxin system</keyword>
<dbReference type="SUPFAM" id="SSF88723">
    <property type="entry name" value="PIN domain-like"/>
    <property type="match status" value="1"/>
</dbReference>
<keyword evidence="3 8" id="KW-0540">Nuclease</keyword>
<feature type="domain" description="PIN" evidence="9">
    <location>
        <begin position="3"/>
        <end position="127"/>
    </location>
</feature>
<dbReference type="HAMAP" id="MF_00265">
    <property type="entry name" value="VapC_Nob1"/>
    <property type="match status" value="1"/>
</dbReference>
<organism evidence="10 11">
    <name type="scientific">Demequina litoralis</name>
    <dbReference type="NCBI Taxonomy" id="3051660"/>
    <lineage>
        <taxon>Bacteria</taxon>
        <taxon>Bacillati</taxon>
        <taxon>Actinomycetota</taxon>
        <taxon>Actinomycetes</taxon>
        <taxon>Micrococcales</taxon>
        <taxon>Demequinaceae</taxon>
        <taxon>Demequina</taxon>
    </lineage>
</organism>
<evidence type="ECO:0000313" key="10">
    <source>
        <dbReference type="EMBL" id="MDN4474442.1"/>
    </source>
</evidence>
<dbReference type="InterPro" id="IPR029060">
    <property type="entry name" value="PIN-like_dom_sf"/>
</dbReference>
<name>A0ABT8G602_9MICO</name>
<sequence>MTYLVDTNVISELRKKHDAVDARVFAWADSVALELLHTSAMCLFELERGVLQRERKDPRQGAVLRAWLDTRVRTAFAGRILAVSDEVATYAARLHVPNPRPYVDTLIAATAATHGLTLVTRNIADFEELGVDLLNPWAAR</sequence>
<feature type="binding site" evidence="8">
    <location>
        <position position="104"/>
    </location>
    <ligand>
        <name>Mg(2+)</name>
        <dbReference type="ChEBI" id="CHEBI:18420"/>
    </ligand>
</feature>
<dbReference type="CDD" id="cd18746">
    <property type="entry name" value="PIN_VapC4-5_FitB-like"/>
    <property type="match status" value="1"/>
</dbReference>
<feature type="binding site" evidence="8">
    <location>
        <position position="6"/>
    </location>
    <ligand>
        <name>Mg(2+)</name>
        <dbReference type="ChEBI" id="CHEBI:18420"/>
    </ligand>
</feature>
<keyword evidence="11" id="KW-1185">Reference proteome</keyword>
<evidence type="ECO:0000256" key="3">
    <source>
        <dbReference type="ARBA" id="ARBA00022722"/>
    </source>
</evidence>
<dbReference type="Pfam" id="PF01850">
    <property type="entry name" value="PIN"/>
    <property type="match status" value="1"/>
</dbReference>
<keyword evidence="6 8" id="KW-0460">Magnesium</keyword>
<keyword evidence="4 8" id="KW-0479">Metal-binding</keyword>
<proteinExistence type="inferred from homology"/>
<dbReference type="Proteomes" id="UP001172728">
    <property type="component" value="Unassembled WGS sequence"/>
</dbReference>
<protein>
    <recommendedName>
        <fullName evidence="8">Ribonuclease VapC</fullName>
        <shortName evidence="8">RNase VapC</shortName>
        <ecNumber evidence="8">3.1.-.-</ecNumber>
    </recommendedName>
    <alternativeName>
        <fullName evidence="8">Toxin VapC</fullName>
    </alternativeName>
</protein>
<reference evidence="10" key="1">
    <citation type="submission" date="2023-06" db="EMBL/GenBank/DDBJ databases">
        <title>Sysu t00192.</title>
        <authorList>
            <person name="Gao L."/>
            <person name="Fang B.-Z."/>
            <person name="Li W.-J."/>
        </authorList>
    </citation>
    <scope>NUCLEOTIDE SEQUENCE</scope>
    <source>
        <strain evidence="10">SYSU T00192</strain>
    </source>
</reference>
<comment type="cofactor">
    <cofactor evidence="1 8">
        <name>Mg(2+)</name>
        <dbReference type="ChEBI" id="CHEBI:18420"/>
    </cofactor>
</comment>
<evidence type="ECO:0000256" key="1">
    <source>
        <dbReference type="ARBA" id="ARBA00001946"/>
    </source>
</evidence>
<dbReference type="InterPro" id="IPR050556">
    <property type="entry name" value="Type_II_TA_system_RNase"/>
</dbReference>
<dbReference type="RefSeq" id="WP_301130862.1">
    <property type="nucleotide sequence ID" value="NZ_JAUHPW010000001.1"/>
</dbReference>
<dbReference type="Gene3D" id="3.40.50.1010">
    <property type="entry name" value="5'-nuclease"/>
    <property type="match status" value="1"/>
</dbReference>
<dbReference type="EC" id="3.1.-.-" evidence="8"/>
<comment type="similarity">
    <text evidence="7 8">Belongs to the PINc/VapC protein family.</text>
</comment>
<dbReference type="PANTHER" id="PTHR33653:SF1">
    <property type="entry name" value="RIBONUCLEASE VAPC2"/>
    <property type="match status" value="1"/>
</dbReference>
<comment type="caution">
    <text evidence="10">The sequence shown here is derived from an EMBL/GenBank/DDBJ whole genome shotgun (WGS) entry which is preliminary data.</text>
</comment>
<evidence type="ECO:0000256" key="2">
    <source>
        <dbReference type="ARBA" id="ARBA00022649"/>
    </source>
</evidence>
<comment type="function">
    <text evidence="8">Toxic component of a toxin-antitoxin (TA) system. An RNase.</text>
</comment>
<accession>A0ABT8G602</accession>
<evidence type="ECO:0000256" key="7">
    <source>
        <dbReference type="ARBA" id="ARBA00038093"/>
    </source>
</evidence>
<gene>
    <name evidence="8" type="primary">vapC</name>
    <name evidence="10" type="ORF">QQX09_01080</name>
</gene>
<evidence type="ECO:0000256" key="4">
    <source>
        <dbReference type="ARBA" id="ARBA00022723"/>
    </source>
</evidence>
<dbReference type="InterPro" id="IPR022907">
    <property type="entry name" value="VapC_family"/>
</dbReference>
<dbReference type="EMBL" id="JAUHPW010000001">
    <property type="protein sequence ID" value="MDN4474442.1"/>
    <property type="molecule type" value="Genomic_DNA"/>
</dbReference>
<keyword evidence="8" id="KW-0800">Toxin</keyword>
<dbReference type="PANTHER" id="PTHR33653">
    <property type="entry name" value="RIBONUCLEASE VAPC2"/>
    <property type="match status" value="1"/>
</dbReference>
<evidence type="ECO:0000259" key="9">
    <source>
        <dbReference type="Pfam" id="PF01850"/>
    </source>
</evidence>
<dbReference type="InterPro" id="IPR002716">
    <property type="entry name" value="PIN_dom"/>
</dbReference>
<evidence type="ECO:0000256" key="5">
    <source>
        <dbReference type="ARBA" id="ARBA00022801"/>
    </source>
</evidence>
<evidence type="ECO:0000256" key="8">
    <source>
        <dbReference type="HAMAP-Rule" id="MF_00265"/>
    </source>
</evidence>
<evidence type="ECO:0000256" key="6">
    <source>
        <dbReference type="ARBA" id="ARBA00022842"/>
    </source>
</evidence>